<organism evidence="2">
    <name type="scientific">marine metagenome</name>
    <dbReference type="NCBI Taxonomy" id="408172"/>
    <lineage>
        <taxon>unclassified sequences</taxon>
        <taxon>metagenomes</taxon>
        <taxon>ecological metagenomes</taxon>
    </lineage>
</organism>
<reference evidence="2" key="1">
    <citation type="submission" date="2018-05" db="EMBL/GenBank/DDBJ databases">
        <authorList>
            <person name="Lanie J.A."/>
            <person name="Ng W.-L."/>
            <person name="Kazmierczak K.M."/>
            <person name="Andrzejewski T.M."/>
            <person name="Davidsen T.M."/>
            <person name="Wayne K.J."/>
            <person name="Tettelin H."/>
            <person name="Glass J.I."/>
            <person name="Rusch D."/>
            <person name="Podicherti R."/>
            <person name="Tsui H.-C.T."/>
            <person name="Winkler M.E."/>
        </authorList>
    </citation>
    <scope>NUCLEOTIDE SEQUENCE</scope>
</reference>
<evidence type="ECO:0000313" key="2">
    <source>
        <dbReference type="EMBL" id="SVA86128.1"/>
    </source>
</evidence>
<keyword evidence="1" id="KW-0472">Membrane</keyword>
<proteinExistence type="predicted"/>
<feature type="transmembrane region" description="Helical" evidence="1">
    <location>
        <begin position="6"/>
        <end position="28"/>
    </location>
</feature>
<name>A0A381ZA41_9ZZZZ</name>
<accession>A0A381ZA41</accession>
<dbReference type="EMBL" id="UINC01020530">
    <property type="protein sequence ID" value="SVA86128.1"/>
    <property type="molecule type" value="Genomic_DNA"/>
</dbReference>
<gene>
    <name evidence="2" type="ORF">METZ01_LOCUS138982</name>
</gene>
<keyword evidence="1" id="KW-0812">Transmembrane</keyword>
<protein>
    <submittedName>
        <fullName evidence="2">Uncharacterized protein</fullName>
    </submittedName>
</protein>
<dbReference type="AlphaFoldDB" id="A0A381ZA41"/>
<evidence type="ECO:0000256" key="1">
    <source>
        <dbReference type="SAM" id="Phobius"/>
    </source>
</evidence>
<keyword evidence="1" id="KW-1133">Transmembrane helix</keyword>
<sequence length="55" mass="6399">MEPTEAITILSKLWPIFVAFIMLIVVLAQSHYRIKVLEEKVKVAFELINKLTNKK</sequence>